<evidence type="ECO:0000256" key="1">
    <source>
        <dbReference type="SAM" id="Coils"/>
    </source>
</evidence>
<organism evidence="2 3">
    <name type="scientific">Crenobacter oryzisoli</name>
    <dbReference type="NCBI Taxonomy" id="3056844"/>
    <lineage>
        <taxon>Bacteria</taxon>
        <taxon>Pseudomonadati</taxon>
        <taxon>Pseudomonadota</taxon>
        <taxon>Betaproteobacteria</taxon>
        <taxon>Neisseriales</taxon>
        <taxon>Neisseriaceae</taxon>
        <taxon>Crenobacter</taxon>
    </lineage>
</organism>
<comment type="caution">
    <text evidence="2">The sequence shown here is derived from an EMBL/GenBank/DDBJ whole genome shotgun (WGS) entry which is preliminary data.</text>
</comment>
<feature type="coiled-coil region" evidence="1">
    <location>
        <begin position="337"/>
        <end position="387"/>
    </location>
</feature>
<keyword evidence="3" id="KW-1185">Reference proteome</keyword>
<dbReference type="EMBL" id="JAUEDK010000067">
    <property type="protein sequence ID" value="MDN0077430.1"/>
    <property type="molecule type" value="Genomic_DNA"/>
</dbReference>
<dbReference type="InterPro" id="IPR036388">
    <property type="entry name" value="WH-like_DNA-bd_sf"/>
</dbReference>
<proteinExistence type="predicted"/>
<gene>
    <name evidence="2" type="ORF">QU481_21630</name>
</gene>
<evidence type="ECO:0000313" key="3">
    <source>
        <dbReference type="Proteomes" id="UP001168540"/>
    </source>
</evidence>
<accession>A0ABT7XUF4</accession>
<dbReference type="RefSeq" id="WP_289832067.1">
    <property type="nucleotide sequence ID" value="NZ_JAUEDK010000067.1"/>
</dbReference>
<dbReference type="Proteomes" id="UP001168540">
    <property type="component" value="Unassembled WGS sequence"/>
</dbReference>
<dbReference type="Pfam" id="PF21205">
    <property type="entry name" value="Rep3_C"/>
    <property type="match status" value="1"/>
</dbReference>
<evidence type="ECO:0000313" key="2">
    <source>
        <dbReference type="EMBL" id="MDN0077430.1"/>
    </source>
</evidence>
<sequence>MADQTPQTATSSQMSLALFEDMLAEGFGIHEAAVEIGFQRNNVFVDIADLGVAARRLVDAAYFIVAQEQQSPRLYDVELSYFRWLMRYDSYNYKHLRAVISEAQKALVQVTDTPPGEEPSEKDVWVSVQLLGPVGLSNGRIAFEVPAILVRHIKDPANSHWLSLRISTAFTLNYARAIYDHVLPFISKGGTDWIPLEVVRSWPGKASASSAAFKYFKRDYLEPAMRQINELSDIELSYETRKTSRSIDRIRFKAVRKEGALPAMQQLLGAQEIYFTLKNEFGLTEKQFNEISANRNTWTDEWIERAVEFTRVKITQGKVSRSPSGFLMKALRENLSISDAERTMMAVQSKIEAEEQAKVEAQEAKHKARAADQAAQENAAKAKQEEEVHLGEAILCAMDATNRKELLDAYFVSTAGRLLIRKLKLDKAPLTEADVMLNPDLKQGFCHFAYLKYKPKAKQLVATA</sequence>
<dbReference type="SUPFAM" id="SSF46785">
    <property type="entry name" value="Winged helix' DNA-binding domain"/>
    <property type="match status" value="1"/>
</dbReference>
<protein>
    <submittedName>
        <fullName evidence="2">RepB family plasmid replication initiator protein</fullName>
    </submittedName>
</protein>
<reference evidence="2" key="1">
    <citation type="submission" date="2023-06" db="EMBL/GenBank/DDBJ databases">
        <authorList>
            <person name="Zhang S."/>
        </authorList>
    </citation>
    <scope>NUCLEOTIDE SEQUENCE</scope>
    <source>
        <strain evidence="2">SG2303</strain>
    </source>
</reference>
<dbReference type="InterPro" id="IPR036390">
    <property type="entry name" value="WH_DNA-bd_sf"/>
</dbReference>
<name>A0ABT7XUF4_9NEIS</name>
<keyword evidence="1" id="KW-0175">Coiled coil</keyword>
<dbReference type="Gene3D" id="1.10.10.10">
    <property type="entry name" value="Winged helix-like DNA-binding domain superfamily/Winged helix DNA-binding domain"/>
    <property type="match status" value="1"/>
</dbReference>